<dbReference type="AlphaFoldDB" id="A0AAW9G6G1"/>
<dbReference type="Proteomes" id="UP001274571">
    <property type="component" value="Unassembled WGS sequence"/>
</dbReference>
<sequence>MQKKRFNLISTVLAVIIFLNWAIVNNLISWVNIDGTIAIYVNWQVITFKLHEALALGLPITVMINWVTPNWRT</sequence>
<evidence type="ECO:0000256" key="1">
    <source>
        <dbReference type="SAM" id="Phobius"/>
    </source>
</evidence>
<name>A0AAW9G6G1_BACTU</name>
<evidence type="ECO:0000313" key="3">
    <source>
        <dbReference type="Proteomes" id="UP001274571"/>
    </source>
</evidence>
<keyword evidence="1" id="KW-1133">Transmembrane helix</keyword>
<feature type="transmembrane region" description="Helical" evidence="1">
    <location>
        <begin position="12"/>
        <end position="33"/>
    </location>
</feature>
<dbReference type="EMBL" id="JAXCMD010000001">
    <property type="protein sequence ID" value="MDY0850398.1"/>
    <property type="molecule type" value="Genomic_DNA"/>
</dbReference>
<protein>
    <submittedName>
        <fullName evidence="2">Uncharacterized protein</fullName>
    </submittedName>
</protein>
<organism evidence="2 3">
    <name type="scientific">Bacillus thuringiensis</name>
    <dbReference type="NCBI Taxonomy" id="1428"/>
    <lineage>
        <taxon>Bacteria</taxon>
        <taxon>Bacillati</taxon>
        <taxon>Bacillota</taxon>
        <taxon>Bacilli</taxon>
        <taxon>Bacillales</taxon>
        <taxon>Bacillaceae</taxon>
        <taxon>Bacillus</taxon>
        <taxon>Bacillus cereus group</taxon>
    </lineage>
</organism>
<keyword evidence="1" id="KW-0812">Transmembrane</keyword>
<keyword evidence="1" id="KW-0472">Membrane</keyword>
<gene>
    <name evidence="2" type="ORF">SOH20_05610</name>
</gene>
<dbReference type="RefSeq" id="WP_320480819.1">
    <property type="nucleotide sequence ID" value="NZ_JAXCMD010000001.1"/>
</dbReference>
<comment type="caution">
    <text evidence="2">The sequence shown here is derived from an EMBL/GenBank/DDBJ whole genome shotgun (WGS) entry which is preliminary data.</text>
</comment>
<feature type="transmembrane region" description="Helical" evidence="1">
    <location>
        <begin position="53"/>
        <end position="71"/>
    </location>
</feature>
<proteinExistence type="predicted"/>
<accession>A0AAW9G6G1</accession>
<reference evidence="2" key="1">
    <citation type="submission" date="2023-11" db="EMBL/GenBank/DDBJ databases">
        <title>Genome Sequence of Bacillus thuringiensis stain BLB 30AF.</title>
        <authorList>
            <person name="Farhat A."/>
        </authorList>
    </citation>
    <scope>NUCLEOTIDE SEQUENCE</scope>
    <source>
        <strain evidence="2">BLB30AF</strain>
    </source>
</reference>
<evidence type="ECO:0000313" key="2">
    <source>
        <dbReference type="EMBL" id="MDY0850398.1"/>
    </source>
</evidence>